<keyword evidence="3" id="KW-0413">Isomerase</keyword>
<evidence type="ECO:0000256" key="3">
    <source>
        <dbReference type="ARBA" id="ARBA00023235"/>
    </source>
</evidence>
<comment type="similarity">
    <text evidence="1">Belongs to the NAD(P)-dependent epimerase/dehydratase family.</text>
</comment>
<dbReference type="AlphaFoldDB" id="A0A834Z5W5"/>
<organism evidence="4 5">
    <name type="scientific">Tetracentron sinense</name>
    <name type="common">Spur-leaf</name>
    <dbReference type="NCBI Taxonomy" id="13715"/>
    <lineage>
        <taxon>Eukaryota</taxon>
        <taxon>Viridiplantae</taxon>
        <taxon>Streptophyta</taxon>
        <taxon>Embryophyta</taxon>
        <taxon>Tracheophyta</taxon>
        <taxon>Spermatophyta</taxon>
        <taxon>Magnoliopsida</taxon>
        <taxon>Trochodendrales</taxon>
        <taxon>Trochodendraceae</taxon>
        <taxon>Tetracentron</taxon>
    </lineage>
</organism>
<evidence type="ECO:0000256" key="2">
    <source>
        <dbReference type="ARBA" id="ARBA00023027"/>
    </source>
</evidence>
<dbReference type="OrthoDB" id="674948at2759"/>
<gene>
    <name evidence="4" type="ORF">HHK36_012491</name>
</gene>
<evidence type="ECO:0000313" key="4">
    <source>
        <dbReference type="EMBL" id="KAF8401549.1"/>
    </source>
</evidence>
<dbReference type="EMBL" id="JABCRI010000008">
    <property type="protein sequence ID" value="KAF8401549.1"/>
    <property type="molecule type" value="Genomic_DNA"/>
</dbReference>
<sequence length="378" mass="41298">METFACFTSTPREGHFSRLSSFTLYPLPKRPESPISICINPNFRSKGRSSLARPLQVSASSTIGAPNEGLEASSSGLVGENDLLIVGPGVLGRMVAIQWRQEYPGSQILGQTMTTDHHNELINIGINPFLRGSKAIHQFPNVIFCAPPSRTADYSGDVSLIDLACSHAPLEEESPQEFDLWCRLFVSKSNTSQTQDIDQEFESMCRLAASNWSGEGSLLFTSSSAPYDCNDNGSCDEDAASLSVAILKKKLRRQIFLGCDNHPLSRQEVMDLVNKSGKFSKKFEGFTGKLLLMFKKEKSKILLGGDGLSLYIDAVDGILLSSVSKSNTSQTQDIDQEFESMCRLSASNWSGEGSLLFTSSTAPYDCNDNGSCDEVLHL</sequence>
<proteinExistence type="inferred from homology"/>
<dbReference type="PANTHER" id="PTHR43574">
    <property type="entry name" value="EPIMERASE-RELATED"/>
    <property type="match status" value="1"/>
</dbReference>
<reference evidence="4 5" key="1">
    <citation type="submission" date="2020-04" db="EMBL/GenBank/DDBJ databases">
        <title>Plant Genome Project.</title>
        <authorList>
            <person name="Zhang R.-G."/>
        </authorList>
    </citation>
    <scope>NUCLEOTIDE SEQUENCE [LARGE SCALE GENOMIC DNA]</scope>
    <source>
        <strain evidence="4">YNK0</strain>
        <tissue evidence="4">Leaf</tissue>
    </source>
</reference>
<comment type="caution">
    <text evidence="4">The sequence shown here is derived from an EMBL/GenBank/DDBJ whole genome shotgun (WGS) entry which is preliminary data.</text>
</comment>
<evidence type="ECO:0000256" key="1">
    <source>
        <dbReference type="ARBA" id="ARBA00007637"/>
    </source>
</evidence>
<keyword evidence="5" id="KW-1185">Reference proteome</keyword>
<dbReference type="Proteomes" id="UP000655225">
    <property type="component" value="Unassembled WGS sequence"/>
</dbReference>
<evidence type="ECO:0000313" key="5">
    <source>
        <dbReference type="Proteomes" id="UP000655225"/>
    </source>
</evidence>
<dbReference type="GO" id="GO:0016853">
    <property type="term" value="F:isomerase activity"/>
    <property type="evidence" value="ECO:0007669"/>
    <property type="project" value="UniProtKB-KW"/>
</dbReference>
<protein>
    <submittedName>
        <fullName evidence="4">Uncharacterized protein</fullName>
    </submittedName>
</protein>
<name>A0A834Z5W5_TETSI</name>
<keyword evidence="2" id="KW-0520">NAD</keyword>
<accession>A0A834Z5W5</accession>